<dbReference type="Pfam" id="PF03116">
    <property type="entry name" value="NQR2_RnfD_RnfE"/>
    <property type="match status" value="1"/>
</dbReference>
<comment type="similarity">
    <text evidence="10">Belongs to the NqrB/RnfD family.</text>
</comment>
<organism evidence="11">
    <name type="scientific">Serratia symbiotica SCt-VLC</name>
    <dbReference type="NCBI Taxonomy" id="1347341"/>
    <lineage>
        <taxon>Bacteria</taxon>
        <taxon>Pseudomonadati</taxon>
        <taxon>Pseudomonadota</taxon>
        <taxon>Gammaproteobacteria</taxon>
        <taxon>Enterobacterales</taxon>
        <taxon>Yersiniaceae</taxon>
        <taxon>Serratia</taxon>
        <taxon>Serratia symbiotica</taxon>
    </lineage>
</organism>
<evidence type="ECO:0000256" key="5">
    <source>
        <dbReference type="ARBA" id="ARBA00022692"/>
    </source>
</evidence>
<keyword evidence="7 10" id="KW-0249">Electron transport</keyword>
<evidence type="ECO:0000256" key="7">
    <source>
        <dbReference type="ARBA" id="ARBA00022982"/>
    </source>
</evidence>
<keyword evidence="3 10" id="KW-0285">Flavoprotein</keyword>
<comment type="subcellular location">
    <subcellularLocation>
        <location evidence="10">Cell inner membrane</location>
        <topology evidence="10">Multi-pass membrane protein</topology>
    </subcellularLocation>
</comment>
<reference evidence="11" key="2">
    <citation type="journal article" date="2014" name="Genome Biol. Evol.">
        <title>Settling down: the genome of Serratia symbiotica from the aphid Cinara tujafilina zooms in on the process of accommodation to a cooperative intracellular life.</title>
        <authorList>
            <person name="Manzano-Marin A."/>
            <person name="Latorre A."/>
        </authorList>
    </citation>
    <scope>NUCLEOTIDE SEQUENCE</scope>
    <source>
        <strain evidence="11">SCt-VLC</strain>
    </source>
</reference>
<dbReference type="HAMAP" id="MF_00462">
    <property type="entry name" value="RsxD_RnfD"/>
    <property type="match status" value="1"/>
</dbReference>
<proteinExistence type="inferred from homology"/>
<comment type="cofactor">
    <cofactor evidence="10">
        <name>FMN</name>
        <dbReference type="ChEBI" id="CHEBI:58210"/>
    </cofactor>
</comment>
<feature type="transmembrane region" description="Helical" evidence="10">
    <location>
        <begin position="311"/>
        <end position="329"/>
    </location>
</feature>
<dbReference type="InterPro" id="IPR004338">
    <property type="entry name" value="NqrB/RnfD"/>
</dbReference>
<evidence type="ECO:0000256" key="8">
    <source>
        <dbReference type="ARBA" id="ARBA00022989"/>
    </source>
</evidence>
<dbReference type="GO" id="GO:0022900">
    <property type="term" value="P:electron transport chain"/>
    <property type="evidence" value="ECO:0007669"/>
    <property type="project" value="UniProtKB-UniRule"/>
</dbReference>
<name>A0A068RAV4_9GAMM</name>
<feature type="modified residue" description="FMN phosphoryl threonine" evidence="10">
    <location>
        <position position="198"/>
    </location>
</feature>
<dbReference type="PANTHER" id="PTHR30578:SF0">
    <property type="entry name" value="ION-TRANSLOCATING OXIDOREDUCTASE COMPLEX SUBUNIT D"/>
    <property type="match status" value="1"/>
</dbReference>
<evidence type="ECO:0000256" key="10">
    <source>
        <dbReference type="HAMAP-Rule" id="MF_00462"/>
    </source>
</evidence>
<dbReference type="GO" id="GO:0005886">
    <property type="term" value="C:plasma membrane"/>
    <property type="evidence" value="ECO:0007669"/>
    <property type="project" value="UniProtKB-SubCell"/>
</dbReference>
<gene>
    <name evidence="10 11" type="primary">rnfD</name>
    <name evidence="11" type="ORF">SCTVLC_1060</name>
</gene>
<evidence type="ECO:0000256" key="3">
    <source>
        <dbReference type="ARBA" id="ARBA00022630"/>
    </source>
</evidence>
<comment type="function">
    <text evidence="10">Part of a membrane-bound complex that couples electron transfer with translocation of ions across the membrane.</text>
</comment>
<protein>
    <recommendedName>
        <fullName evidence="10">Ion-translocating oxidoreductase complex subunit D</fullName>
        <ecNumber evidence="10">7.-.-.-</ecNumber>
    </recommendedName>
    <alternativeName>
        <fullName evidence="10">Rnf electron transport complex subunit D</fullName>
    </alternativeName>
</protein>
<dbReference type="EMBL" id="FR904232">
    <property type="protein sequence ID" value="CDG47786.1"/>
    <property type="molecule type" value="Genomic_DNA"/>
</dbReference>
<keyword evidence="10" id="KW-1003">Cell membrane</keyword>
<feature type="transmembrane region" description="Helical" evidence="10">
    <location>
        <begin position="31"/>
        <end position="49"/>
    </location>
</feature>
<dbReference type="GO" id="GO:0055085">
    <property type="term" value="P:transmembrane transport"/>
    <property type="evidence" value="ECO:0007669"/>
    <property type="project" value="InterPro"/>
</dbReference>
<feature type="transmembrane region" description="Helical" evidence="10">
    <location>
        <begin position="221"/>
        <end position="246"/>
    </location>
</feature>
<dbReference type="InterPro" id="IPR011303">
    <property type="entry name" value="RnfD_bac"/>
</dbReference>
<feature type="transmembrane region" description="Helical" evidence="10">
    <location>
        <begin position="84"/>
        <end position="100"/>
    </location>
</feature>
<dbReference type="NCBIfam" id="NF002011">
    <property type="entry name" value="PRK00816.1"/>
    <property type="match status" value="1"/>
</dbReference>
<evidence type="ECO:0000313" key="11">
    <source>
        <dbReference type="EMBL" id="CDG47786.1"/>
    </source>
</evidence>
<keyword evidence="1 10" id="KW-0813">Transport</keyword>
<keyword evidence="10" id="KW-0997">Cell inner membrane</keyword>
<evidence type="ECO:0000256" key="9">
    <source>
        <dbReference type="ARBA" id="ARBA00023136"/>
    </source>
</evidence>
<dbReference type="RefSeq" id="WP_061770226.1">
    <property type="nucleotide sequence ID" value="NZ_FR904232.1"/>
</dbReference>
<evidence type="ECO:0000256" key="1">
    <source>
        <dbReference type="ARBA" id="ARBA00022448"/>
    </source>
</evidence>
<evidence type="ECO:0000256" key="6">
    <source>
        <dbReference type="ARBA" id="ARBA00022967"/>
    </source>
</evidence>
<feature type="transmembrane region" description="Helical" evidence="10">
    <location>
        <begin position="278"/>
        <end position="299"/>
    </location>
</feature>
<evidence type="ECO:0000256" key="4">
    <source>
        <dbReference type="ARBA" id="ARBA00022643"/>
    </source>
</evidence>
<dbReference type="AlphaFoldDB" id="A0A068RAV4"/>
<keyword evidence="9 10" id="KW-0472">Membrane</keyword>
<keyword evidence="2 10" id="KW-0597">Phosphoprotein</keyword>
<comment type="subunit">
    <text evidence="10">The complex is composed of six subunits: RnfA, RnfB, RnfC, RnfD, RnfE and RnfG.</text>
</comment>
<keyword evidence="4 10" id="KW-0288">FMN</keyword>
<accession>A0A068RAV4</accession>
<sequence>MKFRPVSSTAAKGLHIASSPFTHNPQNTRRIMLWVMLACIPGIAAQVGFFGYGTLIQTALAMIVALLAEAAILALRKLPVRRRLADNSALLTALLLGISLPPLAPWWMIVIGTFCAIVIAKQLYGGLGQNPFNPAMVGYVVLLISFPVQMTSWLSPHELRATALSFQDTWLIIFSGHSAQGADIHALQMAYDGVSQATPLDAFKTGLRSGYSVEQVLQQPLFGGVLAGIGWQWVNLGFLVGGLFMLACKLIHWQIPVSMLAALAICSGLAWGCDAAHQASPLIHLFSGASMLGAFFIATDPVSASTTPRGRLIYGALIGVLVWLIRVYGGYPDGVAFAVLLANITVPLIDHYTQPRVYGHR</sequence>
<keyword evidence="5 10" id="KW-0812">Transmembrane</keyword>
<dbReference type="OrthoDB" id="9776359at2"/>
<feature type="transmembrane region" description="Helical" evidence="10">
    <location>
        <begin position="253"/>
        <end position="272"/>
    </location>
</feature>
<evidence type="ECO:0000256" key="2">
    <source>
        <dbReference type="ARBA" id="ARBA00022553"/>
    </source>
</evidence>
<keyword evidence="8 10" id="KW-1133">Transmembrane helix</keyword>
<feature type="transmembrane region" description="Helical" evidence="10">
    <location>
        <begin position="55"/>
        <end position="75"/>
    </location>
</feature>
<dbReference type="NCBIfam" id="TIGR01946">
    <property type="entry name" value="rnfD"/>
    <property type="match status" value="1"/>
</dbReference>
<dbReference type="PANTHER" id="PTHR30578">
    <property type="entry name" value="ELECTRON TRANSPORT COMPLEX PROTEIN RNFD"/>
    <property type="match status" value="1"/>
</dbReference>
<keyword evidence="6 10" id="KW-1278">Translocase</keyword>
<dbReference type="EC" id="7.-.-.-" evidence="10"/>
<reference evidence="11" key="1">
    <citation type="submission" date="2013-06" db="EMBL/GenBank/DDBJ databases">
        <authorList>
            <person name="Mazano-Marin A."/>
        </authorList>
    </citation>
    <scope>NUCLEOTIDE SEQUENCE</scope>
    <source>
        <strain evidence="11">SCt-VLC</strain>
    </source>
</reference>